<sequence length="56" mass="6453">MELLKNTTDLIGLKDKNIKILFVLHSQSHIEIRAILDYPAFESGYDDDQNCHHEGI</sequence>
<evidence type="ECO:0000313" key="1">
    <source>
        <dbReference type="EMBL" id="KXT83499.1"/>
    </source>
</evidence>
<gene>
    <name evidence="1" type="ORF">SORDD16_01850</name>
</gene>
<name>A0A139P540_STROR</name>
<accession>A0A139P540</accession>
<organism evidence="1 2">
    <name type="scientific">Streptococcus oralis</name>
    <dbReference type="NCBI Taxonomy" id="1303"/>
    <lineage>
        <taxon>Bacteria</taxon>
        <taxon>Bacillati</taxon>
        <taxon>Bacillota</taxon>
        <taxon>Bacilli</taxon>
        <taxon>Lactobacillales</taxon>
        <taxon>Streptococcaceae</taxon>
        <taxon>Streptococcus</taxon>
    </lineage>
</organism>
<proteinExistence type="predicted"/>
<comment type="caution">
    <text evidence="1">The sequence shown here is derived from an EMBL/GenBank/DDBJ whole genome shotgun (WGS) entry which is preliminary data.</text>
</comment>
<protein>
    <submittedName>
        <fullName evidence="1">Uncharacterized protein</fullName>
    </submittedName>
</protein>
<dbReference type="EMBL" id="LQOB01000408">
    <property type="protein sequence ID" value="KXT83499.1"/>
    <property type="molecule type" value="Genomic_DNA"/>
</dbReference>
<evidence type="ECO:0000313" key="2">
    <source>
        <dbReference type="Proteomes" id="UP000072653"/>
    </source>
</evidence>
<dbReference type="PATRIC" id="fig|1303.79.peg.2246"/>
<dbReference type="Proteomes" id="UP000072653">
    <property type="component" value="Unassembled WGS sequence"/>
</dbReference>
<dbReference type="AlphaFoldDB" id="A0A139P540"/>
<reference evidence="1 2" key="1">
    <citation type="submission" date="2016-01" db="EMBL/GenBank/DDBJ databases">
        <title>Highly variable Streptococcus oralis are common among viridans streptococci isolated from primates.</title>
        <authorList>
            <person name="Denapaite D."/>
            <person name="Rieger M."/>
            <person name="Koendgen S."/>
            <person name="Brueckner R."/>
            <person name="Ochigava I."/>
            <person name="Kappeler P."/>
            <person name="Maetz-Rensing K."/>
            <person name="Leendertz F."/>
            <person name="Hakenbeck R."/>
        </authorList>
    </citation>
    <scope>NUCLEOTIDE SEQUENCE [LARGE SCALE GENOMIC DNA]</scope>
    <source>
        <strain evidence="1 2">DD16</strain>
    </source>
</reference>